<dbReference type="Proteomes" id="UP000029556">
    <property type="component" value="Unassembled WGS sequence"/>
</dbReference>
<reference evidence="2 3" key="1">
    <citation type="submission" date="2014-07" db="EMBL/GenBank/DDBJ databases">
        <authorList>
            <person name="McCorrison J."/>
            <person name="Sanka R."/>
            <person name="Torralba M."/>
            <person name="Gillis M."/>
            <person name="Haft D.H."/>
            <person name="Methe B."/>
            <person name="Sutton G."/>
            <person name="Nelson K.E."/>
        </authorList>
    </citation>
    <scope>NUCLEOTIDE SEQUENCE [LARGE SCALE GENOMIC DNA]</scope>
    <source>
        <strain evidence="2 3">DNF00853</strain>
    </source>
</reference>
<accession>A0A096BJY4</accession>
<name>A0A096BJY4_9BACT</name>
<evidence type="ECO:0000313" key="3">
    <source>
        <dbReference type="Proteomes" id="UP000029556"/>
    </source>
</evidence>
<organism evidence="2 3">
    <name type="scientific">Hoylesella buccalis DNF00853</name>
    <dbReference type="NCBI Taxonomy" id="1401074"/>
    <lineage>
        <taxon>Bacteria</taxon>
        <taxon>Pseudomonadati</taxon>
        <taxon>Bacteroidota</taxon>
        <taxon>Bacteroidia</taxon>
        <taxon>Bacteroidales</taxon>
        <taxon>Prevotellaceae</taxon>
        <taxon>Hoylesella</taxon>
    </lineage>
</organism>
<feature type="signal peptide" evidence="1">
    <location>
        <begin position="1"/>
        <end position="21"/>
    </location>
</feature>
<sequence>MKIKIYIAFLLFSLVGMKINAQNEIHVDTIPFCYFNGITKQAQNINEIQVTNNSSEEYLTWISLIPINKKSNNDLIYDFFKKRKGDFNWIEMMYDNLLNKQSTCIGYSFVKNIAVGKTFSYFISKSDTDFYAKRIVIIKKKEVEECLSIQIDERCFFNLSCIFLTGKK</sequence>
<dbReference type="AlphaFoldDB" id="A0A096BJY4"/>
<dbReference type="OrthoDB" id="1068407at2"/>
<evidence type="ECO:0000256" key="1">
    <source>
        <dbReference type="SAM" id="SignalP"/>
    </source>
</evidence>
<comment type="caution">
    <text evidence="2">The sequence shown here is derived from an EMBL/GenBank/DDBJ whole genome shotgun (WGS) entry which is preliminary data.</text>
</comment>
<keyword evidence="1" id="KW-0732">Signal</keyword>
<dbReference type="EMBL" id="JRNN01000088">
    <property type="protein sequence ID" value="KGF33474.1"/>
    <property type="molecule type" value="Genomic_DNA"/>
</dbReference>
<protein>
    <submittedName>
        <fullName evidence="2">Uncharacterized protein</fullName>
    </submittedName>
</protein>
<proteinExistence type="predicted"/>
<feature type="chain" id="PRO_5001916317" evidence="1">
    <location>
        <begin position="22"/>
        <end position="168"/>
    </location>
</feature>
<dbReference type="RefSeq" id="WP_036874520.1">
    <property type="nucleotide sequence ID" value="NZ_JRNN01000088.1"/>
</dbReference>
<evidence type="ECO:0000313" key="2">
    <source>
        <dbReference type="EMBL" id="KGF33474.1"/>
    </source>
</evidence>
<gene>
    <name evidence="2" type="ORF">HMPREF2137_11215</name>
</gene>